<proteinExistence type="predicted"/>
<feature type="binding site" description="axial binding residue" evidence="5">
    <location>
        <position position="363"/>
    </location>
    <ligand>
        <name>heme b</name>
        <dbReference type="ChEBI" id="CHEBI:60344"/>
    </ligand>
    <ligandPart>
        <name>Fe</name>
        <dbReference type="ChEBI" id="CHEBI:18248"/>
    </ligandPart>
</feature>
<dbReference type="PANTHER" id="PTHR11475:SF143">
    <property type="entry name" value="PUTATIVE-RELATED"/>
    <property type="match status" value="1"/>
</dbReference>
<evidence type="ECO:0000313" key="8">
    <source>
        <dbReference type="Proteomes" id="UP000821866"/>
    </source>
</evidence>
<evidence type="ECO:0000256" key="5">
    <source>
        <dbReference type="PIRSR" id="PIRSR619791-2"/>
    </source>
</evidence>
<organism evidence="7 8">
    <name type="scientific">Rhipicephalus microplus</name>
    <name type="common">Cattle tick</name>
    <name type="synonym">Boophilus microplus</name>
    <dbReference type="NCBI Taxonomy" id="6941"/>
    <lineage>
        <taxon>Eukaryota</taxon>
        <taxon>Metazoa</taxon>
        <taxon>Ecdysozoa</taxon>
        <taxon>Arthropoda</taxon>
        <taxon>Chelicerata</taxon>
        <taxon>Arachnida</taxon>
        <taxon>Acari</taxon>
        <taxon>Parasitiformes</taxon>
        <taxon>Ixodida</taxon>
        <taxon>Ixodoidea</taxon>
        <taxon>Ixodidae</taxon>
        <taxon>Rhipicephalinae</taxon>
        <taxon>Rhipicephalus</taxon>
        <taxon>Boophilus</taxon>
    </lineage>
</organism>
<dbReference type="PANTHER" id="PTHR11475">
    <property type="entry name" value="OXIDASE/PEROXIDASE"/>
    <property type="match status" value="1"/>
</dbReference>
<dbReference type="EMBL" id="JABSTU010000008">
    <property type="protein sequence ID" value="KAH8022584.1"/>
    <property type="molecule type" value="Genomic_DNA"/>
</dbReference>
<dbReference type="FunFam" id="1.10.640.10:FF:000003">
    <property type="entry name" value="chorion peroxidase"/>
    <property type="match status" value="1"/>
</dbReference>
<dbReference type="CDD" id="cd09823">
    <property type="entry name" value="peroxinectin_like"/>
    <property type="match status" value="1"/>
</dbReference>
<dbReference type="InterPro" id="IPR037120">
    <property type="entry name" value="Haem_peroxidase_sf_animal"/>
</dbReference>
<keyword evidence="5" id="KW-0408">Iron</keyword>
<keyword evidence="4" id="KW-0732">Signal</keyword>
<evidence type="ECO:0000256" key="6">
    <source>
        <dbReference type="SAM" id="MobiDB-lite"/>
    </source>
</evidence>
<dbReference type="PROSITE" id="PS50292">
    <property type="entry name" value="PEROXIDASE_3"/>
    <property type="match status" value="1"/>
</dbReference>
<dbReference type="Gene3D" id="1.10.640.10">
    <property type="entry name" value="Haem peroxidase domain superfamily, animal type"/>
    <property type="match status" value="1"/>
</dbReference>
<feature type="compositionally biased region" description="Basic and acidic residues" evidence="6">
    <location>
        <begin position="555"/>
        <end position="566"/>
    </location>
</feature>
<accession>A0A9J6DL66</accession>
<dbReference type="GO" id="GO:0005576">
    <property type="term" value="C:extracellular region"/>
    <property type="evidence" value="ECO:0007669"/>
    <property type="project" value="UniProtKB-SubCell"/>
</dbReference>
<evidence type="ECO:0000313" key="7">
    <source>
        <dbReference type="EMBL" id="KAH8022584.1"/>
    </source>
</evidence>
<reference evidence="7" key="2">
    <citation type="submission" date="2021-09" db="EMBL/GenBank/DDBJ databases">
        <authorList>
            <person name="Jia N."/>
            <person name="Wang J."/>
            <person name="Shi W."/>
            <person name="Du L."/>
            <person name="Sun Y."/>
            <person name="Zhan W."/>
            <person name="Jiang J."/>
            <person name="Wang Q."/>
            <person name="Zhang B."/>
            <person name="Ji P."/>
            <person name="Sakyi L.B."/>
            <person name="Cui X."/>
            <person name="Yuan T."/>
            <person name="Jiang B."/>
            <person name="Yang W."/>
            <person name="Lam T.T.-Y."/>
            <person name="Chang Q."/>
            <person name="Ding S."/>
            <person name="Wang X."/>
            <person name="Zhu J."/>
            <person name="Ruan X."/>
            <person name="Zhao L."/>
            <person name="Wei J."/>
            <person name="Que T."/>
            <person name="Du C."/>
            <person name="Cheng J."/>
            <person name="Dai P."/>
            <person name="Han X."/>
            <person name="Huang E."/>
            <person name="Gao Y."/>
            <person name="Liu J."/>
            <person name="Shao H."/>
            <person name="Ye R."/>
            <person name="Li L."/>
            <person name="Wei W."/>
            <person name="Wang X."/>
            <person name="Wang C."/>
            <person name="Huo Q."/>
            <person name="Li W."/>
            <person name="Guo W."/>
            <person name="Chen H."/>
            <person name="Chen S."/>
            <person name="Zhou L."/>
            <person name="Zhou L."/>
            <person name="Ni X."/>
            <person name="Tian J."/>
            <person name="Zhou Y."/>
            <person name="Sheng Y."/>
            <person name="Liu T."/>
            <person name="Pan Y."/>
            <person name="Xia L."/>
            <person name="Li J."/>
            <person name="Zhao F."/>
            <person name="Cao W."/>
        </authorList>
    </citation>
    <scope>NUCLEOTIDE SEQUENCE</scope>
    <source>
        <strain evidence="7">Rmic-2018</strain>
        <tissue evidence="7">Larvae</tissue>
    </source>
</reference>
<dbReference type="AlphaFoldDB" id="A0A9J6DL66"/>
<keyword evidence="8" id="KW-1185">Reference proteome</keyword>
<evidence type="ECO:0000256" key="4">
    <source>
        <dbReference type="ARBA" id="ARBA00022729"/>
    </source>
</evidence>
<dbReference type="GO" id="GO:0046872">
    <property type="term" value="F:metal ion binding"/>
    <property type="evidence" value="ECO:0007669"/>
    <property type="project" value="UniProtKB-KW"/>
</dbReference>
<keyword evidence="3" id="KW-0575">Peroxidase</keyword>
<dbReference type="Proteomes" id="UP000821866">
    <property type="component" value="Chromosome 6"/>
</dbReference>
<evidence type="ECO:0000256" key="1">
    <source>
        <dbReference type="ARBA" id="ARBA00004613"/>
    </source>
</evidence>
<evidence type="ECO:0000256" key="2">
    <source>
        <dbReference type="ARBA" id="ARBA00022525"/>
    </source>
</evidence>
<dbReference type="InterPro" id="IPR010255">
    <property type="entry name" value="Haem_peroxidase_sf"/>
</dbReference>
<dbReference type="GO" id="GO:0004601">
    <property type="term" value="F:peroxidase activity"/>
    <property type="evidence" value="ECO:0007669"/>
    <property type="project" value="UniProtKB-KW"/>
</dbReference>
<keyword evidence="5" id="KW-0349">Heme</keyword>
<dbReference type="VEuPathDB" id="VectorBase:LOC119172838"/>
<dbReference type="GO" id="GO:0020037">
    <property type="term" value="F:heme binding"/>
    <property type="evidence" value="ECO:0007669"/>
    <property type="project" value="InterPro"/>
</dbReference>
<evidence type="ECO:0000256" key="3">
    <source>
        <dbReference type="ARBA" id="ARBA00022559"/>
    </source>
</evidence>
<dbReference type="Pfam" id="PF03098">
    <property type="entry name" value="An_peroxidase"/>
    <property type="match status" value="1"/>
</dbReference>
<dbReference type="PRINTS" id="PR00457">
    <property type="entry name" value="ANPEROXIDASE"/>
</dbReference>
<keyword evidence="3" id="KW-0560">Oxidoreductase</keyword>
<keyword evidence="5" id="KW-0479">Metal-binding</keyword>
<keyword evidence="2" id="KW-0964">Secreted</keyword>
<comment type="caution">
    <text evidence="7">The sequence shown here is derived from an EMBL/GenBank/DDBJ whole genome shotgun (WGS) entry which is preliminary data.</text>
</comment>
<reference evidence="7" key="1">
    <citation type="journal article" date="2020" name="Cell">
        <title>Large-Scale Comparative Analyses of Tick Genomes Elucidate Their Genetic Diversity and Vector Capacities.</title>
        <authorList>
            <consortium name="Tick Genome and Microbiome Consortium (TIGMIC)"/>
            <person name="Jia N."/>
            <person name="Wang J."/>
            <person name="Shi W."/>
            <person name="Du L."/>
            <person name="Sun Y."/>
            <person name="Zhan W."/>
            <person name="Jiang J.F."/>
            <person name="Wang Q."/>
            <person name="Zhang B."/>
            <person name="Ji P."/>
            <person name="Bell-Sakyi L."/>
            <person name="Cui X.M."/>
            <person name="Yuan T.T."/>
            <person name="Jiang B.G."/>
            <person name="Yang W.F."/>
            <person name="Lam T.T."/>
            <person name="Chang Q.C."/>
            <person name="Ding S.J."/>
            <person name="Wang X.J."/>
            <person name="Zhu J.G."/>
            <person name="Ruan X.D."/>
            <person name="Zhao L."/>
            <person name="Wei J.T."/>
            <person name="Ye R.Z."/>
            <person name="Que T.C."/>
            <person name="Du C.H."/>
            <person name="Zhou Y.H."/>
            <person name="Cheng J.X."/>
            <person name="Dai P.F."/>
            <person name="Guo W.B."/>
            <person name="Han X.H."/>
            <person name="Huang E.J."/>
            <person name="Li L.F."/>
            <person name="Wei W."/>
            <person name="Gao Y.C."/>
            <person name="Liu J.Z."/>
            <person name="Shao H.Z."/>
            <person name="Wang X."/>
            <person name="Wang C.C."/>
            <person name="Yang T.C."/>
            <person name="Huo Q.B."/>
            <person name="Li W."/>
            <person name="Chen H.Y."/>
            <person name="Chen S.E."/>
            <person name="Zhou L.G."/>
            <person name="Ni X.B."/>
            <person name="Tian J.H."/>
            <person name="Sheng Y."/>
            <person name="Liu T."/>
            <person name="Pan Y.S."/>
            <person name="Xia L.Y."/>
            <person name="Li J."/>
            <person name="Zhao F."/>
            <person name="Cao W.C."/>
        </authorList>
    </citation>
    <scope>NUCLEOTIDE SEQUENCE</scope>
    <source>
        <strain evidence="7">Rmic-2018</strain>
    </source>
</reference>
<comment type="subcellular location">
    <subcellularLocation>
        <location evidence="1">Secreted</location>
    </subcellularLocation>
</comment>
<protein>
    <submittedName>
        <fullName evidence="7">Uncharacterized protein</fullName>
    </submittedName>
</protein>
<dbReference type="InterPro" id="IPR019791">
    <property type="entry name" value="Haem_peroxidase_animal"/>
</dbReference>
<dbReference type="GO" id="GO:0006979">
    <property type="term" value="P:response to oxidative stress"/>
    <property type="evidence" value="ECO:0007669"/>
    <property type="project" value="InterPro"/>
</dbReference>
<name>A0A9J6DL66_RHIMP</name>
<dbReference type="SUPFAM" id="SSF48113">
    <property type="entry name" value="Heme-dependent peroxidases"/>
    <property type="match status" value="1"/>
</dbReference>
<feature type="region of interest" description="Disordered" evidence="6">
    <location>
        <begin position="546"/>
        <end position="566"/>
    </location>
</feature>
<sequence length="566" mass="64479">MSKVLWRLGERGRIDKEELSHITRKLGLERSEVCGSCPVQAPTFCDHLQRHREPDGSCNNLENSQWGQAYSCERRLLPASYSDGINEPRKSCSGRPLPSARLVSYMVHTEKDVQEWSVSHLGMAFGQFLDHDIAFTPTGTLPPLETFLGAQNSFSNDTESLAILVLGNDTFYSQFNVSSLPFTRSLPCCQCPLGPREQMNSRTSFIDASHIYGTNEDITNSLRTFVREGSVRLPPSLQPRNDRCSRPSEGKICFKTGDFRSNQNPGLMSLHTLFLKDHNRIANTLARNNPSWNDESIFQVTKRIVESRFQHIVFNEWLPVILGGTAMTRYNLRPLGEGYTKYNARVDPTIANEFSSAAFRFGHSNVQGLFSLLRSNGKQWGATPLKDVYFQPFDFYLKEDCTLRGLMGEPWQATDRYGDKAITNYLHRQPDKPFGQDLFAIDIQRGRDHGIRPYVDYAHLCHNVTVKSFEDLVGHNLMPRDTVRLYSEIYEDVRDIDFFSAGLNEHPLRGAMIGPTFLCVVADMFARLKWGDRYYYEHGGQAGSFTPGKSLPHSDYPHQERQNRVF</sequence>
<gene>
    <name evidence="7" type="ORF">HPB51_000884</name>
</gene>